<reference evidence="2" key="1">
    <citation type="submission" date="2023-05" db="EMBL/GenBank/DDBJ databases">
        <authorList>
            <person name="Huff M."/>
        </authorList>
    </citation>
    <scope>NUCLEOTIDE SEQUENCE</scope>
</reference>
<organism evidence="2 3">
    <name type="scientific">Fraxinus pennsylvanica</name>
    <dbReference type="NCBI Taxonomy" id="56036"/>
    <lineage>
        <taxon>Eukaryota</taxon>
        <taxon>Viridiplantae</taxon>
        <taxon>Streptophyta</taxon>
        <taxon>Embryophyta</taxon>
        <taxon>Tracheophyta</taxon>
        <taxon>Spermatophyta</taxon>
        <taxon>Magnoliopsida</taxon>
        <taxon>eudicotyledons</taxon>
        <taxon>Gunneridae</taxon>
        <taxon>Pentapetalae</taxon>
        <taxon>asterids</taxon>
        <taxon>lamiids</taxon>
        <taxon>Lamiales</taxon>
        <taxon>Oleaceae</taxon>
        <taxon>Oleeae</taxon>
        <taxon>Fraxinus</taxon>
    </lineage>
</organism>
<evidence type="ECO:0000256" key="1">
    <source>
        <dbReference type="SAM" id="MobiDB-lite"/>
    </source>
</evidence>
<dbReference type="EMBL" id="OU503056">
    <property type="protein sequence ID" value="CAI9785541.1"/>
    <property type="molecule type" value="Genomic_DNA"/>
</dbReference>
<sequence>MMAATAVIGLSTGKRLLSSNFYCSDFVEKVACTAAPVISMTSTILRAVKEHVDTASSPCTVEEPWPQGEETSEPDYLVNALVLLQKSMLEKQWNLSPDTAVITDLPREKGQKKVQLTGSGTSAPRRRTDSRRELILEESLNTAQIGKARS</sequence>
<protein>
    <submittedName>
        <fullName evidence="2">Uncharacterized protein</fullName>
    </submittedName>
</protein>
<dbReference type="Proteomes" id="UP000834106">
    <property type="component" value="Chromosome 21"/>
</dbReference>
<accession>A0AAD2AG73</accession>
<proteinExistence type="predicted"/>
<evidence type="ECO:0000313" key="3">
    <source>
        <dbReference type="Proteomes" id="UP000834106"/>
    </source>
</evidence>
<dbReference type="AlphaFoldDB" id="A0AAD2AG73"/>
<gene>
    <name evidence="2" type="ORF">FPE_LOCUS32971</name>
</gene>
<feature type="region of interest" description="Disordered" evidence="1">
    <location>
        <begin position="106"/>
        <end position="130"/>
    </location>
</feature>
<evidence type="ECO:0000313" key="2">
    <source>
        <dbReference type="EMBL" id="CAI9785541.1"/>
    </source>
</evidence>
<name>A0AAD2AG73_9LAMI</name>
<keyword evidence="3" id="KW-1185">Reference proteome</keyword>